<dbReference type="PANTHER" id="PTHR11064">
    <property type="entry name" value="CCAAT-BINDING TRANSCRIPTION FACTOR-RELATED"/>
    <property type="match status" value="1"/>
</dbReference>
<comment type="similarity">
    <text evidence="1">Belongs to the NFYB/HAP3 subunit family.</text>
</comment>
<dbReference type="GO" id="GO:0046982">
    <property type="term" value="F:protein heterodimerization activity"/>
    <property type="evidence" value="ECO:0007669"/>
    <property type="project" value="InterPro"/>
</dbReference>
<keyword evidence="2" id="KW-0805">Transcription regulation</keyword>
<proteinExistence type="inferred from homology"/>
<feature type="region of interest" description="Disordered" evidence="5">
    <location>
        <begin position="366"/>
        <end position="404"/>
    </location>
</feature>
<feature type="domain" description="Transcription factor CBF/NF-Y/archaeal histone" evidence="6">
    <location>
        <begin position="31"/>
        <end position="95"/>
    </location>
</feature>
<evidence type="ECO:0000256" key="4">
    <source>
        <dbReference type="ARBA" id="ARBA00023163"/>
    </source>
</evidence>
<dbReference type="Proteomes" id="UP000775213">
    <property type="component" value="Unassembled WGS sequence"/>
</dbReference>
<comment type="caution">
    <text evidence="7">The sequence shown here is derived from an EMBL/GenBank/DDBJ whole genome shotgun (WGS) entry which is preliminary data.</text>
</comment>
<dbReference type="InterPro" id="IPR003958">
    <property type="entry name" value="CBFA_NFYB_domain"/>
</dbReference>
<feature type="region of interest" description="Disordered" evidence="5">
    <location>
        <begin position="210"/>
        <end position="229"/>
    </location>
</feature>
<accession>A0AAV7GMP0</accession>
<feature type="region of interest" description="Disordered" evidence="5">
    <location>
        <begin position="594"/>
        <end position="627"/>
    </location>
</feature>
<dbReference type="SUPFAM" id="SSF47113">
    <property type="entry name" value="Histone-fold"/>
    <property type="match status" value="3"/>
</dbReference>
<evidence type="ECO:0000313" key="7">
    <source>
        <dbReference type="EMBL" id="KAH0457450.1"/>
    </source>
</evidence>
<sequence length="651" mass="70320">MAAEVPASSGGGSHESGNPSPRSNVRVQDRFLPIANISRIMKKALPSNGKSTKDAKEMVQECVSEFIAFITNEASDMCQRDKRKTISGDHLLLAMEALGFEDYIEPLKLYLYKYREGDGKGSAKGAESSGKRDAGGFPGGNLSGSSMQGDMTMLQQDSFTEGMSYMNTQVAYLRFFVLTLLNEPYQPIEQLRVHLVGLLVIKVPPMAAEVPASGGSHESGDPSPRSNVREQDRFLPISNINQIMKKVLPPYGKTTKDAKETMQECVSEFIGFITSEASDLCQREKRKTISGDDIVRAMAAVGFDDYIQPLRLYLHKYRQGDGKGSAKGAESSGNRDAGGFQGGNLSGSNMQGDMKMLQQDSFTEGMSYMNTQGDGKGSAKGAESSGKRDAGGFQGGNLSGSSMQGDMKMLQQDYFTEVMTYMNAQGDGKGSAKGAESSGNRDAGGFQGGNLSGSSMQGDMKMLQQDSFTEGMSYMNTQVPASPCGGSHESGDQSPRSNVREQDRFLPIANISRIMKKALPPNGKIAKDAKETVQECVSEFISFITSEASDKCQREKRKTINGDDLLWAMATLGFEDYIEPLKLYLQKYREGDGKGSAKGAESSGKRDVGGLQGGNLSGSSMQGDMKMLQQGSFTEGMSYMNTQYHNGDLSS</sequence>
<dbReference type="GO" id="GO:0016602">
    <property type="term" value="C:CCAAT-binding factor complex"/>
    <property type="evidence" value="ECO:0007669"/>
    <property type="project" value="InterPro"/>
</dbReference>
<evidence type="ECO:0000313" key="8">
    <source>
        <dbReference type="Proteomes" id="UP000775213"/>
    </source>
</evidence>
<keyword evidence="4" id="KW-0804">Transcription</keyword>
<feature type="region of interest" description="Disordered" evidence="5">
    <location>
        <begin position="319"/>
        <end position="352"/>
    </location>
</feature>
<dbReference type="Gene3D" id="1.10.20.10">
    <property type="entry name" value="Histone, subunit A"/>
    <property type="match status" value="3"/>
</dbReference>
<organism evidence="7 8">
    <name type="scientific">Dendrobium chrysotoxum</name>
    <name type="common">Orchid</name>
    <dbReference type="NCBI Taxonomy" id="161865"/>
    <lineage>
        <taxon>Eukaryota</taxon>
        <taxon>Viridiplantae</taxon>
        <taxon>Streptophyta</taxon>
        <taxon>Embryophyta</taxon>
        <taxon>Tracheophyta</taxon>
        <taxon>Spermatophyta</taxon>
        <taxon>Magnoliopsida</taxon>
        <taxon>Liliopsida</taxon>
        <taxon>Asparagales</taxon>
        <taxon>Orchidaceae</taxon>
        <taxon>Epidendroideae</taxon>
        <taxon>Malaxideae</taxon>
        <taxon>Dendrobiinae</taxon>
        <taxon>Dendrobium</taxon>
    </lineage>
</organism>
<protein>
    <recommendedName>
        <fullName evidence="6">Transcription factor CBF/NF-Y/archaeal histone domain-containing protein</fullName>
    </recommendedName>
</protein>
<gene>
    <name evidence="7" type="ORF">IEQ34_012765</name>
</gene>
<dbReference type="InterPro" id="IPR003956">
    <property type="entry name" value="Transcrpt_fac_NFYB/HAP3_CS"/>
</dbReference>
<feature type="region of interest" description="Disordered" evidence="5">
    <location>
        <begin position="1"/>
        <end position="26"/>
    </location>
</feature>
<reference evidence="7 8" key="1">
    <citation type="journal article" date="2021" name="Hortic Res">
        <title>Chromosome-scale assembly of the Dendrobium chrysotoxum genome enhances the understanding of orchid evolution.</title>
        <authorList>
            <person name="Zhang Y."/>
            <person name="Zhang G.Q."/>
            <person name="Zhang D."/>
            <person name="Liu X.D."/>
            <person name="Xu X.Y."/>
            <person name="Sun W.H."/>
            <person name="Yu X."/>
            <person name="Zhu X."/>
            <person name="Wang Z.W."/>
            <person name="Zhao X."/>
            <person name="Zhong W.Y."/>
            <person name="Chen H."/>
            <person name="Yin W.L."/>
            <person name="Huang T."/>
            <person name="Niu S.C."/>
            <person name="Liu Z.J."/>
        </authorList>
    </citation>
    <scope>NUCLEOTIDE SEQUENCE [LARGE SCALE GENOMIC DNA]</scope>
    <source>
        <strain evidence="7">Lindl</strain>
    </source>
</reference>
<keyword evidence="8" id="KW-1185">Reference proteome</keyword>
<evidence type="ECO:0000256" key="1">
    <source>
        <dbReference type="ARBA" id="ARBA00009053"/>
    </source>
</evidence>
<dbReference type="PROSITE" id="PS00685">
    <property type="entry name" value="NFYB_HAP3"/>
    <property type="match status" value="1"/>
</dbReference>
<dbReference type="InterPro" id="IPR027113">
    <property type="entry name" value="Transc_fact_NFYB/HAP3"/>
</dbReference>
<feature type="domain" description="Transcription factor CBF/NF-Y/archaeal histone" evidence="6">
    <location>
        <begin position="505"/>
        <end position="569"/>
    </location>
</feature>
<evidence type="ECO:0000256" key="5">
    <source>
        <dbReference type="SAM" id="MobiDB-lite"/>
    </source>
</evidence>
<evidence type="ECO:0000259" key="6">
    <source>
        <dbReference type="Pfam" id="PF00808"/>
    </source>
</evidence>
<evidence type="ECO:0000256" key="2">
    <source>
        <dbReference type="ARBA" id="ARBA00023015"/>
    </source>
</evidence>
<feature type="region of interest" description="Disordered" evidence="5">
    <location>
        <begin position="427"/>
        <end position="457"/>
    </location>
</feature>
<name>A0AAV7GMP0_DENCH</name>
<feature type="domain" description="Transcription factor CBF/NF-Y/archaeal histone" evidence="6">
    <location>
        <begin position="234"/>
        <end position="298"/>
    </location>
</feature>
<feature type="compositionally biased region" description="Polar residues" evidence="5">
    <location>
        <begin position="15"/>
        <end position="26"/>
    </location>
</feature>
<dbReference type="CDD" id="cd22907">
    <property type="entry name" value="HFD_NFYB"/>
    <property type="match status" value="3"/>
</dbReference>
<dbReference type="Pfam" id="PF00808">
    <property type="entry name" value="CBFD_NFYB_HMF"/>
    <property type="match status" value="3"/>
</dbReference>
<dbReference type="FunFam" id="1.10.20.10:FF:000035">
    <property type="entry name" value="Nuclear transcription factor Y subunit B-3"/>
    <property type="match status" value="1"/>
</dbReference>
<keyword evidence="3" id="KW-0238">DNA-binding</keyword>
<feature type="region of interest" description="Disordered" evidence="5">
    <location>
        <begin position="121"/>
        <end position="146"/>
    </location>
</feature>
<feature type="region of interest" description="Disordered" evidence="5">
    <location>
        <begin position="476"/>
        <end position="502"/>
    </location>
</feature>
<dbReference type="PANTHER" id="PTHR11064:SF171">
    <property type="entry name" value="NUCLEAR TRANSCRIPTION FACTOR Y SUBUNIT B-2"/>
    <property type="match status" value="1"/>
</dbReference>
<dbReference type="PRINTS" id="PR00615">
    <property type="entry name" value="CCAATSUBUNTA"/>
</dbReference>
<dbReference type="AlphaFoldDB" id="A0AAV7GMP0"/>
<evidence type="ECO:0000256" key="3">
    <source>
        <dbReference type="ARBA" id="ARBA00023125"/>
    </source>
</evidence>
<dbReference type="GO" id="GO:0000978">
    <property type="term" value="F:RNA polymerase II cis-regulatory region sequence-specific DNA binding"/>
    <property type="evidence" value="ECO:0007669"/>
    <property type="project" value="TreeGrafter"/>
</dbReference>
<dbReference type="EMBL" id="JAGFBR010000012">
    <property type="protein sequence ID" value="KAH0457450.1"/>
    <property type="molecule type" value="Genomic_DNA"/>
</dbReference>
<dbReference type="InterPro" id="IPR009072">
    <property type="entry name" value="Histone-fold"/>
</dbReference>
<dbReference type="GO" id="GO:0001228">
    <property type="term" value="F:DNA-binding transcription activator activity, RNA polymerase II-specific"/>
    <property type="evidence" value="ECO:0007669"/>
    <property type="project" value="InterPro"/>
</dbReference>